<dbReference type="Pfam" id="PF20220">
    <property type="entry name" value="ABC_toxin_N"/>
    <property type="match status" value="1"/>
</dbReference>
<keyword evidence="4" id="KW-1185">Reference proteome</keyword>
<comment type="caution">
    <text evidence="3">The sequence shown here is derived from an EMBL/GenBank/DDBJ whole genome shotgun (WGS) entry which is preliminary data.</text>
</comment>
<dbReference type="Pfam" id="PF18413">
    <property type="entry name" value="Neuraminidase"/>
    <property type="match status" value="1"/>
</dbReference>
<evidence type="ECO:0000259" key="1">
    <source>
        <dbReference type="Pfam" id="PF18413"/>
    </source>
</evidence>
<organism evidence="3 4">
    <name type="scientific">Aspergillus tanneri</name>
    <dbReference type="NCBI Taxonomy" id="1220188"/>
    <lineage>
        <taxon>Eukaryota</taxon>
        <taxon>Fungi</taxon>
        <taxon>Dikarya</taxon>
        <taxon>Ascomycota</taxon>
        <taxon>Pezizomycotina</taxon>
        <taxon>Eurotiomycetes</taxon>
        <taxon>Eurotiomycetidae</taxon>
        <taxon>Eurotiales</taxon>
        <taxon>Aspergillaceae</taxon>
        <taxon>Aspergillus</taxon>
        <taxon>Aspergillus subgen. Circumdati</taxon>
    </lineage>
</organism>
<feature type="domain" description="Neuraminidase-like" evidence="1">
    <location>
        <begin position="128"/>
        <end position="259"/>
    </location>
</feature>
<dbReference type="InterPro" id="IPR041079">
    <property type="entry name" value="Neuraminidase-like"/>
</dbReference>
<dbReference type="STRING" id="1220188.A0A4S3J0U5"/>
<gene>
    <name evidence="3" type="ORF">EYZ11_012430</name>
</gene>
<sequence length="260" mass="29815">MVTGAGGYRQPAFMLGFLKWRVALIGVCLQESRIRQAVSTVQLYLRRCTLRLGKVEQVARNTVNMDRYRLWEVNRRVFLHLTGTTMRDDKTEVFRLLSSDILQNDLNSAKVVGLVKGYVYGIDTITDLDVQVYLWKNVENWSGMFHFFTRTRAAPYIDYYHTLDIVPSPMGRGIKMYWQPWTKIDVELPVHEVGADDNPPPKSGSHLIPALYRECVFLFFTQITLKTAPNGATKDKAINDISNEKPDASMASKYWQVQIG</sequence>
<evidence type="ECO:0000259" key="2">
    <source>
        <dbReference type="Pfam" id="PF20220"/>
    </source>
</evidence>
<dbReference type="EMBL" id="SOSA01000932">
    <property type="protein sequence ID" value="THC88122.1"/>
    <property type="molecule type" value="Genomic_DNA"/>
</dbReference>
<protein>
    <submittedName>
        <fullName evidence="3">Uncharacterized protein</fullName>
    </submittedName>
</protein>
<dbReference type="InterPro" id="IPR046839">
    <property type="entry name" value="ABC_toxin_N"/>
</dbReference>
<reference evidence="3 4" key="1">
    <citation type="submission" date="2019-03" db="EMBL/GenBank/DDBJ databases">
        <title>The genome sequence of a newly discovered highly antifungal drug resistant Aspergillus species, Aspergillus tanneri NIH 1004.</title>
        <authorList>
            <person name="Mounaud S."/>
            <person name="Singh I."/>
            <person name="Joardar V."/>
            <person name="Pakala S."/>
            <person name="Pakala S."/>
            <person name="Venepally P."/>
            <person name="Hoover J."/>
            <person name="Nierman W."/>
            <person name="Chung J."/>
            <person name="Losada L."/>
        </authorList>
    </citation>
    <scope>NUCLEOTIDE SEQUENCE [LARGE SCALE GENOMIC DNA]</scope>
    <source>
        <strain evidence="3 4">NIH1004</strain>
    </source>
</reference>
<evidence type="ECO:0000313" key="3">
    <source>
        <dbReference type="EMBL" id="THC88122.1"/>
    </source>
</evidence>
<dbReference type="VEuPathDB" id="FungiDB:EYZ11_012430"/>
<proteinExistence type="predicted"/>
<dbReference type="AlphaFoldDB" id="A0A4S3J0U5"/>
<dbReference type="Proteomes" id="UP000308092">
    <property type="component" value="Unassembled WGS sequence"/>
</dbReference>
<feature type="domain" description="ABC toxin N-terminal" evidence="2">
    <location>
        <begin position="25"/>
        <end position="97"/>
    </location>
</feature>
<name>A0A4S3J0U5_9EURO</name>
<accession>A0A4S3J0U5</accession>
<evidence type="ECO:0000313" key="4">
    <source>
        <dbReference type="Proteomes" id="UP000308092"/>
    </source>
</evidence>